<reference evidence="5 6" key="1">
    <citation type="journal article" date="2015" name="Genome Announc.">
        <title>Complete Genome Sequence of Methanosphaerula palustris E1-9CT, a Hydrogenotrophic Methanogen Isolated from a Minerotrophic Fen Peatland.</title>
        <authorList>
            <person name="Cadillo-Quiroz H."/>
            <person name="Browne P."/>
            <person name="Kyrpides N."/>
            <person name="Woyke T."/>
            <person name="Goodwin L."/>
            <person name="Detter C."/>
            <person name="Yavitt J.B."/>
            <person name="Zinder S.H."/>
        </authorList>
    </citation>
    <scope>NUCLEOTIDE SEQUENCE [LARGE SCALE GENOMIC DNA]</scope>
    <source>
        <strain evidence="6">ATCC BAA-1556 / DSM 19958 / E1-9c</strain>
    </source>
</reference>
<dbReference type="InterPro" id="IPR030382">
    <property type="entry name" value="MeTrfase_TRM5/TYW2"/>
</dbReference>
<dbReference type="InterPro" id="IPR056743">
    <property type="entry name" value="TRM5-TYW2-like_MTfase"/>
</dbReference>
<dbReference type="OrthoDB" id="8079at2157"/>
<dbReference type="Proteomes" id="UP000002457">
    <property type="component" value="Chromosome"/>
</dbReference>
<feature type="domain" description="SAM-dependent methyltransferase TRM5/TYW2-type" evidence="4">
    <location>
        <begin position="57"/>
        <end position="288"/>
    </location>
</feature>
<dbReference type="CDD" id="cd02440">
    <property type="entry name" value="AdoMet_MTases"/>
    <property type="match status" value="1"/>
</dbReference>
<dbReference type="PANTHER" id="PTHR23245">
    <property type="entry name" value="TRNA METHYLTRANSFERASE"/>
    <property type="match status" value="1"/>
</dbReference>
<sequence>MKARKVSSSELGSIAVESWVDQTRRPYVQDGYAWVPVRDGCAWDEDLPERAGDPRGYQRLGDLLIFHGDRPSEAEVDGAIRRCHPRGVLWTRTHLGVMRIPETTLLYGEAGEVLHRENGSRYWLDPQQVMFSQGNRAEKARLSAAVSPGERVADMCAGIGYFSVPLGRAGATVDAFELNPVSYRYLLRNIRENRLEGSVRGFLGDCRTLISGVYDRLLIGHFEGITMFGAALAHARTGSVIHLHALEDQSDQVLTLAAEAGFSAEVSVRVVKKYGPCRVHLVQDVVLG</sequence>
<organism evidence="5 6">
    <name type="scientific">Methanosphaerula palustris (strain ATCC BAA-1556 / DSM 19958 / E1-9c)</name>
    <dbReference type="NCBI Taxonomy" id="521011"/>
    <lineage>
        <taxon>Archaea</taxon>
        <taxon>Methanobacteriati</taxon>
        <taxon>Methanobacteriota</taxon>
        <taxon>Stenosarchaea group</taxon>
        <taxon>Methanomicrobia</taxon>
        <taxon>Methanomicrobiales</taxon>
        <taxon>Methanoregulaceae</taxon>
        <taxon>Methanosphaerula</taxon>
    </lineage>
</organism>
<dbReference type="SUPFAM" id="SSF53335">
    <property type="entry name" value="S-adenosyl-L-methionine-dependent methyltransferases"/>
    <property type="match status" value="1"/>
</dbReference>
<evidence type="ECO:0000313" key="5">
    <source>
        <dbReference type="EMBL" id="ACL17190.1"/>
    </source>
</evidence>
<keyword evidence="2" id="KW-0949">S-adenosyl-L-methionine</keyword>
<dbReference type="GO" id="GO:0030488">
    <property type="term" value="P:tRNA methylation"/>
    <property type="evidence" value="ECO:0007669"/>
    <property type="project" value="TreeGrafter"/>
</dbReference>
<dbReference type="KEGG" id="mpl:Mpal_1885"/>
<dbReference type="GO" id="GO:0005737">
    <property type="term" value="C:cytoplasm"/>
    <property type="evidence" value="ECO:0007669"/>
    <property type="project" value="TreeGrafter"/>
</dbReference>
<dbReference type="EMBL" id="CP001338">
    <property type="protein sequence ID" value="ACL17190.1"/>
    <property type="molecule type" value="Genomic_DNA"/>
</dbReference>
<protein>
    <recommendedName>
        <fullName evidence="4">SAM-dependent methyltransferase TRM5/TYW2-type domain-containing protein</fullName>
    </recommendedName>
</protein>
<evidence type="ECO:0000256" key="1">
    <source>
        <dbReference type="ARBA" id="ARBA00022679"/>
    </source>
</evidence>
<evidence type="ECO:0000313" key="6">
    <source>
        <dbReference type="Proteomes" id="UP000002457"/>
    </source>
</evidence>
<dbReference type="STRING" id="521011.Mpal_1885"/>
<dbReference type="Pfam" id="PF02475">
    <property type="entry name" value="TRM5-TYW2_MTfase"/>
    <property type="match status" value="1"/>
</dbReference>
<proteinExistence type="predicted"/>
<dbReference type="AlphaFoldDB" id="B8GKP4"/>
<dbReference type="eggNOG" id="arCOG10124">
    <property type="taxonomic scope" value="Archaea"/>
</dbReference>
<accession>B8GKP4</accession>
<keyword evidence="3" id="KW-0819">tRNA processing</keyword>
<dbReference type="Gene3D" id="3.40.50.150">
    <property type="entry name" value="Vaccinia Virus protein VP39"/>
    <property type="match status" value="1"/>
</dbReference>
<dbReference type="PROSITE" id="PS51684">
    <property type="entry name" value="SAM_MT_TRM5_TYW2"/>
    <property type="match status" value="1"/>
</dbReference>
<dbReference type="HOGENOM" id="CLU_022610_0_2_2"/>
<keyword evidence="6" id="KW-1185">Reference proteome</keyword>
<name>B8GKP4_METPE</name>
<evidence type="ECO:0000256" key="3">
    <source>
        <dbReference type="ARBA" id="ARBA00022694"/>
    </source>
</evidence>
<dbReference type="InterPro" id="IPR029063">
    <property type="entry name" value="SAM-dependent_MTases_sf"/>
</dbReference>
<keyword evidence="1" id="KW-0808">Transferase</keyword>
<evidence type="ECO:0000259" key="4">
    <source>
        <dbReference type="PROSITE" id="PS51684"/>
    </source>
</evidence>
<evidence type="ECO:0000256" key="2">
    <source>
        <dbReference type="ARBA" id="ARBA00022691"/>
    </source>
</evidence>
<dbReference type="GO" id="GO:0008175">
    <property type="term" value="F:tRNA methyltransferase activity"/>
    <property type="evidence" value="ECO:0007669"/>
    <property type="project" value="TreeGrafter"/>
</dbReference>
<gene>
    <name evidence="5" type="ordered locus">Mpal_1885</name>
</gene>